<evidence type="ECO:0000256" key="1">
    <source>
        <dbReference type="SAM" id="SignalP"/>
    </source>
</evidence>
<dbReference type="EMBL" id="BJMD01000002">
    <property type="protein sequence ID" value="GEB17782.1"/>
    <property type="molecule type" value="Genomic_DNA"/>
</dbReference>
<sequence length="256" mass="27864">MALSRLTRRRLKLAAFSLGAALAVGAASIPFYSTSVAIQSQPPVSAQVADYLAQSKAKPSPQPMKVMAVLGDSFSLDKPDYWHRRAAACINYQPFVSAVGGSGFAQPGQHQQPFDFSERVEAVTKKKPDIIIFATAFNDAAYTEWQPEYVRTRTLETIATYKSQLPEAKIVIMGPFWAVDPLPTKITNNRDILAAAAKEAGVTYVDSSTWVRKKEDLADNDGQHPTASGHRLIADNLLAKLRESGLVSPNVECGIL</sequence>
<dbReference type="InterPro" id="IPR036514">
    <property type="entry name" value="SGNH_hydro_sf"/>
</dbReference>
<dbReference type="SUPFAM" id="SSF52266">
    <property type="entry name" value="SGNH hydrolase"/>
    <property type="match status" value="1"/>
</dbReference>
<proteinExistence type="predicted"/>
<accession>A0A4Y3N8A4</accession>
<dbReference type="AlphaFoldDB" id="A0A4Y3N8A4"/>
<dbReference type="InterPro" id="IPR013830">
    <property type="entry name" value="SGNH_hydro"/>
</dbReference>
<dbReference type="Pfam" id="PF13472">
    <property type="entry name" value="Lipase_GDSL_2"/>
    <property type="match status" value="1"/>
</dbReference>
<dbReference type="PROSITE" id="PS51318">
    <property type="entry name" value="TAT"/>
    <property type="match status" value="1"/>
</dbReference>
<name>A0A4Y3N8A4_PAEAU</name>
<evidence type="ECO:0000259" key="2">
    <source>
        <dbReference type="Pfam" id="PF13472"/>
    </source>
</evidence>
<dbReference type="RefSeq" id="WP_141281408.1">
    <property type="nucleotide sequence ID" value="NZ_BAAAWK010000001.1"/>
</dbReference>
<organism evidence="3 4">
    <name type="scientific">Paenarthrobacter aurescens</name>
    <name type="common">Arthrobacter aurescens</name>
    <dbReference type="NCBI Taxonomy" id="43663"/>
    <lineage>
        <taxon>Bacteria</taxon>
        <taxon>Bacillati</taxon>
        <taxon>Actinomycetota</taxon>
        <taxon>Actinomycetes</taxon>
        <taxon>Micrococcales</taxon>
        <taxon>Micrococcaceae</taxon>
        <taxon>Paenarthrobacter</taxon>
    </lineage>
</organism>
<evidence type="ECO:0000313" key="3">
    <source>
        <dbReference type="EMBL" id="GEB17782.1"/>
    </source>
</evidence>
<dbReference type="Gene3D" id="3.40.50.1110">
    <property type="entry name" value="SGNH hydrolase"/>
    <property type="match status" value="1"/>
</dbReference>
<feature type="chain" id="PRO_5038469951" description="SGNH hydrolase-type esterase domain-containing protein" evidence="1">
    <location>
        <begin position="27"/>
        <end position="256"/>
    </location>
</feature>
<dbReference type="OrthoDB" id="8215557at2"/>
<gene>
    <name evidence="3" type="ORF">AAU01_05370</name>
</gene>
<reference evidence="3 4" key="1">
    <citation type="submission" date="2019-06" db="EMBL/GenBank/DDBJ databases">
        <title>Whole genome shotgun sequence of Paenarthrobacter aurescens NBRC 12136.</title>
        <authorList>
            <person name="Hosoyama A."/>
            <person name="Uohara A."/>
            <person name="Ohji S."/>
            <person name="Ichikawa N."/>
        </authorList>
    </citation>
    <scope>NUCLEOTIDE SEQUENCE [LARGE SCALE GENOMIC DNA]</scope>
    <source>
        <strain evidence="3 4">NBRC 12136</strain>
    </source>
</reference>
<dbReference type="GeneID" id="97302000"/>
<feature type="signal peptide" evidence="1">
    <location>
        <begin position="1"/>
        <end position="26"/>
    </location>
</feature>
<dbReference type="CDD" id="cd00229">
    <property type="entry name" value="SGNH_hydrolase"/>
    <property type="match status" value="1"/>
</dbReference>
<keyword evidence="4" id="KW-1185">Reference proteome</keyword>
<evidence type="ECO:0000313" key="4">
    <source>
        <dbReference type="Proteomes" id="UP000317715"/>
    </source>
</evidence>
<protein>
    <recommendedName>
        <fullName evidence="2">SGNH hydrolase-type esterase domain-containing protein</fullName>
    </recommendedName>
</protein>
<keyword evidence="1" id="KW-0732">Signal</keyword>
<dbReference type="InterPro" id="IPR006311">
    <property type="entry name" value="TAT_signal"/>
</dbReference>
<dbReference type="Proteomes" id="UP000317715">
    <property type="component" value="Unassembled WGS sequence"/>
</dbReference>
<comment type="caution">
    <text evidence="3">The sequence shown here is derived from an EMBL/GenBank/DDBJ whole genome shotgun (WGS) entry which is preliminary data.</text>
</comment>
<feature type="domain" description="SGNH hydrolase-type esterase" evidence="2">
    <location>
        <begin position="70"/>
        <end position="232"/>
    </location>
</feature>